<evidence type="ECO:0000313" key="9">
    <source>
        <dbReference type="Proteomes" id="UP000663829"/>
    </source>
</evidence>
<evidence type="ECO:0000259" key="6">
    <source>
        <dbReference type="Pfam" id="PF25532"/>
    </source>
</evidence>
<feature type="compositionally biased region" description="Basic and acidic residues" evidence="4">
    <location>
        <begin position="1"/>
        <end position="10"/>
    </location>
</feature>
<keyword evidence="9" id="KW-1185">Reference proteome</keyword>
<dbReference type="Pfam" id="PF04500">
    <property type="entry name" value="FLYWCH"/>
    <property type="match status" value="1"/>
</dbReference>
<dbReference type="EMBL" id="CAJNOQ010000970">
    <property type="protein sequence ID" value="CAF0856031.1"/>
    <property type="molecule type" value="Genomic_DNA"/>
</dbReference>
<dbReference type="InterPro" id="IPR058042">
    <property type="entry name" value="CAMSAP_N"/>
</dbReference>
<evidence type="ECO:0000313" key="7">
    <source>
        <dbReference type="EMBL" id="CAF0856031.1"/>
    </source>
</evidence>
<dbReference type="InterPro" id="IPR007588">
    <property type="entry name" value="Znf_FLYWCH"/>
</dbReference>
<gene>
    <name evidence="7" type="ORF">GPM918_LOCUS6333</name>
    <name evidence="8" type="ORF">SRO942_LOCUS6333</name>
</gene>
<feature type="region of interest" description="Disordered" evidence="4">
    <location>
        <begin position="1"/>
        <end position="33"/>
    </location>
</feature>
<comment type="caution">
    <text evidence="7">The sequence shown here is derived from an EMBL/GenBank/DDBJ whole genome shotgun (WGS) entry which is preliminary data.</text>
</comment>
<feature type="domain" description="FLYWCH-type" evidence="5">
    <location>
        <begin position="65"/>
        <end position="100"/>
    </location>
</feature>
<dbReference type="EMBL" id="CAJOBC010000970">
    <property type="protein sequence ID" value="CAF3643793.1"/>
    <property type="molecule type" value="Genomic_DNA"/>
</dbReference>
<dbReference type="Proteomes" id="UP000681722">
    <property type="component" value="Unassembled WGS sequence"/>
</dbReference>
<sequence length="150" mass="17775">MKLFDQEEHVNSSYNVTSDDDETRDREDDYNQNAEKLTSSVRWLLNKAYNNSTPDYLPQKQDKTNRFTENKTYWRCIYYNSQKCHARLHTCNITNNVITPPSDHTCKSNGITGELRKFNEDLWYRTMNTQETPDLIITHCCKKCNILTFS</sequence>
<dbReference type="GO" id="GO:0008270">
    <property type="term" value="F:zinc ion binding"/>
    <property type="evidence" value="ECO:0007669"/>
    <property type="project" value="UniProtKB-KW"/>
</dbReference>
<evidence type="ECO:0008006" key="10">
    <source>
        <dbReference type="Google" id="ProtNLM"/>
    </source>
</evidence>
<evidence type="ECO:0000313" key="8">
    <source>
        <dbReference type="EMBL" id="CAF3643793.1"/>
    </source>
</evidence>
<protein>
    <recommendedName>
        <fullName evidence="10">FLYWCH-type domain-containing protein</fullName>
    </recommendedName>
</protein>
<evidence type="ECO:0000256" key="3">
    <source>
        <dbReference type="ARBA" id="ARBA00022833"/>
    </source>
</evidence>
<dbReference type="Proteomes" id="UP000663829">
    <property type="component" value="Unassembled WGS sequence"/>
</dbReference>
<keyword evidence="2" id="KW-0863">Zinc-finger</keyword>
<keyword evidence="1" id="KW-0479">Metal-binding</keyword>
<evidence type="ECO:0000256" key="4">
    <source>
        <dbReference type="SAM" id="MobiDB-lite"/>
    </source>
</evidence>
<keyword evidence="3" id="KW-0862">Zinc</keyword>
<feature type="domain" description="CASAMP N-terminal" evidence="6">
    <location>
        <begin position="27"/>
        <end position="62"/>
    </location>
</feature>
<dbReference type="AlphaFoldDB" id="A0A813WUA9"/>
<evidence type="ECO:0000256" key="2">
    <source>
        <dbReference type="ARBA" id="ARBA00022771"/>
    </source>
</evidence>
<name>A0A813WUA9_9BILA</name>
<evidence type="ECO:0000256" key="1">
    <source>
        <dbReference type="ARBA" id="ARBA00022723"/>
    </source>
</evidence>
<accession>A0A813WUA9</accession>
<dbReference type="Pfam" id="PF25532">
    <property type="entry name" value="CH_CAMSAP2_N"/>
    <property type="match status" value="1"/>
</dbReference>
<dbReference type="Gene3D" id="2.20.25.240">
    <property type="match status" value="1"/>
</dbReference>
<evidence type="ECO:0000259" key="5">
    <source>
        <dbReference type="Pfam" id="PF04500"/>
    </source>
</evidence>
<organism evidence="7 9">
    <name type="scientific">Didymodactylos carnosus</name>
    <dbReference type="NCBI Taxonomy" id="1234261"/>
    <lineage>
        <taxon>Eukaryota</taxon>
        <taxon>Metazoa</taxon>
        <taxon>Spiralia</taxon>
        <taxon>Gnathifera</taxon>
        <taxon>Rotifera</taxon>
        <taxon>Eurotatoria</taxon>
        <taxon>Bdelloidea</taxon>
        <taxon>Philodinida</taxon>
        <taxon>Philodinidae</taxon>
        <taxon>Didymodactylos</taxon>
    </lineage>
</organism>
<proteinExistence type="predicted"/>
<reference evidence="7" key="1">
    <citation type="submission" date="2021-02" db="EMBL/GenBank/DDBJ databases">
        <authorList>
            <person name="Nowell W R."/>
        </authorList>
    </citation>
    <scope>NUCLEOTIDE SEQUENCE</scope>
</reference>